<feature type="region of interest" description="Disordered" evidence="1">
    <location>
        <begin position="53"/>
        <end position="79"/>
    </location>
</feature>
<feature type="region of interest" description="Disordered" evidence="1">
    <location>
        <begin position="182"/>
        <end position="210"/>
    </location>
</feature>
<organism evidence="2 3">
    <name type="scientific">Diplodia seriata</name>
    <dbReference type="NCBI Taxonomy" id="420778"/>
    <lineage>
        <taxon>Eukaryota</taxon>
        <taxon>Fungi</taxon>
        <taxon>Dikarya</taxon>
        <taxon>Ascomycota</taxon>
        <taxon>Pezizomycotina</taxon>
        <taxon>Dothideomycetes</taxon>
        <taxon>Dothideomycetes incertae sedis</taxon>
        <taxon>Botryosphaeriales</taxon>
        <taxon>Botryosphaeriaceae</taxon>
        <taxon>Diplodia</taxon>
    </lineage>
</organism>
<feature type="compositionally biased region" description="Polar residues" evidence="1">
    <location>
        <begin position="53"/>
        <end position="63"/>
    </location>
</feature>
<evidence type="ECO:0000313" key="2">
    <source>
        <dbReference type="EMBL" id="KAL0254483.1"/>
    </source>
</evidence>
<keyword evidence="3" id="KW-1185">Reference proteome</keyword>
<gene>
    <name evidence="2" type="ORF">SLS55_009958</name>
</gene>
<dbReference type="EMBL" id="JAJVCZ030000011">
    <property type="protein sequence ID" value="KAL0254483.1"/>
    <property type="molecule type" value="Genomic_DNA"/>
</dbReference>
<dbReference type="RefSeq" id="XP_066628354.1">
    <property type="nucleotide sequence ID" value="XM_066781352.1"/>
</dbReference>
<protein>
    <submittedName>
        <fullName evidence="2">Uncharacterized protein</fullName>
    </submittedName>
</protein>
<dbReference type="Proteomes" id="UP001430584">
    <property type="component" value="Unassembled WGS sequence"/>
</dbReference>
<accession>A0ABR3C1H1</accession>
<feature type="compositionally biased region" description="Low complexity" evidence="1">
    <location>
        <begin position="182"/>
        <end position="195"/>
    </location>
</feature>
<dbReference type="GeneID" id="92014043"/>
<evidence type="ECO:0000256" key="1">
    <source>
        <dbReference type="SAM" id="MobiDB-lite"/>
    </source>
</evidence>
<proteinExistence type="predicted"/>
<comment type="caution">
    <text evidence="2">The sequence shown here is derived from an EMBL/GenBank/DDBJ whole genome shotgun (WGS) entry which is preliminary data.</text>
</comment>
<feature type="region of interest" description="Disordered" evidence="1">
    <location>
        <begin position="93"/>
        <end position="120"/>
    </location>
</feature>
<sequence>MSAPDPKPERLTRGQQAIKRFKIVNRFLQSDAAGIKPGEDAFDLIGRTEYRRQNLSRTRTGSPSPAHRFQGPQGFRGASATDTIRHDSICSEFSATSHGSNGSSSTAGTHGSSSGSSLSTSFMQRTADLRVQPFHQQYQANRLHTCDATDPEDFHVSSTHEQYAGPIVSTPEESGRAMTSISESTGASASTGITTPDLEIDPPVPVMQQL</sequence>
<reference evidence="2 3" key="1">
    <citation type="submission" date="2024-02" db="EMBL/GenBank/DDBJ databases">
        <title>De novo assembly and annotation of 12 fungi associated with fruit tree decline syndrome in Ontario, Canada.</title>
        <authorList>
            <person name="Sulman M."/>
            <person name="Ellouze W."/>
            <person name="Ilyukhin E."/>
        </authorList>
    </citation>
    <scope>NUCLEOTIDE SEQUENCE [LARGE SCALE GENOMIC DNA]</scope>
    <source>
        <strain evidence="2 3">FDS-637</strain>
    </source>
</reference>
<evidence type="ECO:0000313" key="3">
    <source>
        <dbReference type="Proteomes" id="UP001430584"/>
    </source>
</evidence>
<feature type="compositionally biased region" description="Low complexity" evidence="1">
    <location>
        <begin position="94"/>
        <end position="120"/>
    </location>
</feature>
<name>A0ABR3C1H1_9PEZI</name>